<evidence type="ECO:0000256" key="2">
    <source>
        <dbReference type="HAMAP-Rule" id="MF_00575"/>
    </source>
</evidence>
<feature type="binding site" evidence="2">
    <location>
        <position position="75"/>
    </location>
    <ligand>
        <name>Mn(2+)</name>
        <dbReference type="ChEBI" id="CHEBI:29035"/>
        <label>1</label>
    </ligand>
</feature>
<comment type="function">
    <text evidence="2">Hydrolyzes the pyrophosphate bond of UDP-2,3-diacylglucosamine to yield 2,3-diacylglucosamine 1-phosphate (lipid X) and UMP by catalyzing the attack of water at the alpha-P atom. Involved in the biosynthesis of lipid A, a phosphorylated glycolipid that anchors the lipopolysaccharide to the outer membrane of the cell.</text>
</comment>
<gene>
    <name evidence="2" type="primary">lpxH</name>
    <name evidence="3" type="ORF">U0021_08305</name>
</gene>
<keyword evidence="2" id="KW-0464">Manganese</keyword>
<dbReference type="Gene3D" id="3.60.21.10">
    <property type="match status" value="1"/>
</dbReference>
<keyword evidence="2" id="KW-0997">Cell inner membrane</keyword>
<feature type="binding site" evidence="2">
    <location>
        <begin position="122"/>
        <end position="123"/>
    </location>
    <ligand>
        <name>substrate</name>
    </ligand>
</feature>
<feature type="binding site" evidence="2">
    <location>
        <position position="157"/>
    </location>
    <ligand>
        <name>Mn(2+)</name>
        <dbReference type="ChEBI" id="CHEBI:29035"/>
        <label>2</label>
    </ligand>
</feature>
<keyword evidence="2" id="KW-0441">Lipid A biosynthesis</keyword>
<feature type="binding site" evidence="2">
    <location>
        <position position="75"/>
    </location>
    <ligand>
        <name>Mn(2+)</name>
        <dbReference type="ChEBI" id="CHEBI:29035"/>
        <label>2</label>
    </ligand>
</feature>
<organism evidence="3 4">
    <name type="scientific">Moraxella canis</name>
    <dbReference type="NCBI Taxonomy" id="90239"/>
    <lineage>
        <taxon>Bacteria</taxon>
        <taxon>Pseudomonadati</taxon>
        <taxon>Pseudomonadota</taxon>
        <taxon>Gammaproteobacteria</taxon>
        <taxon>Moraxellales</taxon>
        <taxon>Moraxellaceae</taxon>
        <taxon>Moraxella</taxon>
    </lineage>
</organism>
<dbReference type="RefSeq" id="WP_227538680.1">
    <property type="nucleotide sequence ID" value="NZ_CP139961.1"/>
</dbReference>
<comment type="subcellular location">
    <subcellularLocation>
        <location evidence="2">Cell inner membrane</location>
        <topology evidence="2">Peripheral membrane protein</topology>
        <orientation evidence="2">Cytoplasmic side</orientation>
    </subcellularLocation>
</comment>
<feature type="binding site" evidence="2">
    <location>
        <position position="122"/>
    </location>
    <ligand>
        <name>Mn(2+)</name>
        <dbReference type="ChEBI" id="CHEBI:29035"/>
        <label>2</label>
    </ligand>
</feature>
<comment type="catalytic activity">
    <reaction evidence="2">
        <text>UDP-2-N,3-O-bis[(3R)-3-hydroxytetradecanoyl]-alpha-D-glucosamine + H2O = 2-N,3-O-bis[(3R)-3-hydroxytetradecanoyl]-alpha-D-glucosaminyl 1-phosphate + UMP + 2 H(+)</text>
        <dbReference type="Rhea" id="RHEA:25213"/>
        <dbReference type="ChEBI" id="CHEBI:15377"/>
        <dbReference type="ChEBI" id="CHEBI:15378"/>
        <dbReference type="ChEBI" id="CHEBI:57865"/>
        <dbReference type="ChEBI" id="CHEBI:57957"/>
        <dbReference type="ChEBI" id="CHEBI:78847"/>
        <dbReference type="EC" id="3.6.1.54"/>
    </reaction>
</comment>
<dbReference type="EC" id="3.6.1.54" evidence="2"/>
<comment type="cofactor">
    <cofactor evidence="2">
        <name>Mn(2+)</name>
        <dbReference type="ChEBI" id="CHEBI:29035"/>
    </cofactor>
    <text evidence="2">Binds 2 Mn(2+) ions per subunit in a binuclear metal center.</text>
</comment>
<evidence type="ECO:0000256" key="1">
    <source>
        <dbReference type="ARBA" id="ARBA00022801"/>
    </source>
</evidence>
<feature type="binding site" evidence="2">
    <location>
        <position position="210"/>
    </location>
    <ligand>
        <name>substrate</name>
    </ligand>
</feature>
<name>A0ABZ0WWV1_9GAMM</name>
<protein>
    <recommendedName>
        <fullName evidence="2">UDP-2,3-diacylglucosamine hydrolase</fullName>
        <ecNumber evidence="2">3.6.1.54</ecNumber>
    </recommendedName>
    <alternativeName>
        <fullName evidence="2">UDP-2,3-diacylglucosamine diphosphatase</fullName>
    </alternativeName>
</protein>
<evidence type="ECO:0000313" key="4">
    <source>
        <dbReference type="Proteomes" id="UP001324384"/>
    </source>
</evidence>
<keyword evidence="2" id="KW-0479">Metal-binding</keyword>
<dbReference type="GO" id="GO:0016787">
    <property type="term" value="F:hydrolase activity"/>
    <property type="evidence" value="ECO:0007669"/>
    <property type="project" value="UniProtKB-KW"/>
</dbReference>
<dbReference type="InterPro" id="IPR029052">
    <property type="entry name" value="Metallo-depent_PP-like"/>
</dbReference>
<keyword evidence="2" id="KW-0472">Membrane</keyword>
<comment type="similarity">
    <text evidence="2">Belongs to the LpxH family.</text>
</comment>
<dbReference type="SUPFAM" id="SSF56300">
    <property type="entry name" value="Metallo-dependent phosphatases"/>
    <property type="match status" value="1"/>
</dbReference>
<feature type="binding site" evidence="2">
    <location>
        <position position="236"/>
    </location>
    <ligand>
        <name>substrate</name>
    </ligand>
</feature>
<evidence type="ECO:0000313" key="3">
    <source>
        <dbReference type="EMBL" id="WQE03736.1"/>
    </source>
</evidence>
<feature type="binding site" evidence="2">
    <location>
        <position position="203"/>
    </location>
    <ligand>
        <name>substrate</name>
    </ligand>
</feature>
<keyword evidence="2" id="KW-1003">Cell membrane</keyword>
<keyword evidence="2" id="KW-0443">Lipid metabolism</keyword>
<keyword evidence="2" id="KW-0444">Lipid biosynthesis</keyword>
<feature type="binding site" evidence="2">
    <location>
        <position position="165"/>
    </location>
    <ligand>
        <name>substrate</name>
    </ligand>
</feature>
<dbReference type="NCBIfam" id="TIGR01854">
    <property type="entry name" value="lipid_A_lpxH"/>
    <property type="match status" value="1"/>
</dbReference>
<sequence>MYQLSLSSSTAPKSSINNMLSADYFFTTRPSEIQAVFVSDLHLSPMTPKLGAAFIQLLGDLKQLPNLDSLFILGDWLDAWLGDDTYVSLSQADKTKHWLHPVIIALNALADHKVQIFVMQGNRDFMIRQALCNTFKGALIQEPYPIRTTRHRIRLEHGDALCTDDMSYQRYRSVIRHPVTGFILNRLPLSMRKKLAGNIQDTSKNQKTTKAFAIMDVNEDAVSAALKEYDILLHGHTHRPHVHHYGHQARIVLGDWRMEGTQVCAEIGLMIGEDLQLVQFKHG</sequence>
<accession>A0ABZ0WWV1</accession>
<proteinExistence type="inferred from homology"/>
<feature type="binding site" evidence="2">
    <location>
        <position position="42"/>
    </location>
    <ligand>
        <name>Mn(2+)</name>
        <dbReference type="ChEBI" id="CHEBI:29035"/>
        <label>1</label>
    </ligand>
</feature>
<dbReference type="CDD" id="cd07398">
    <property type="entry name" value="MPP_YbbF-LpxH"/>
    <property type="match status" value="1"/>
</dbReference>
<dbReference type="PANTHER" id="PTHR34990">
    <property type="entry name" value="UDP-2,3-DIACYLGLUCOSAMINE HYDROLASE-RELATED"/>
    <property type="match status" value="1"/>
</dbReference>
<keyword evidence="1 2" id="KW-0378">Hydrolase</keyword>
<dbReference type="InterPro" id="IPR010138">
    <property type="entry name" value="UDP-diacylglucosamine_Hdrlase"/>
</dbReference>
<dbReference type="InterPro" id="IPR043461">
    <property type="entry name" value="LpxH-like"/>
</dbReference>
<dbReference type="HAMAP" id="MF_00575">
    <property type="entry name" value="LpxH"/>
    <property type="match status" value="1"/>
</dbReference>
<feature type="binding site" evidence="2">
    <location>
        <position position="236"/>
    </location>
    <ligand>
        <name>Mn(2+)</name>
        <dbReference type="ChEBI" id="CHEBI:29035"/>
        <label>2</label>
    </ligand>
</feature>
<dbReference type="Proteomes" id="UP001324384">
    <property type="component" value="Chromosome"/>
</dbReference>
<feature type="binding site" evidence="2">
    <location>
        <position position="40"/>
    </location>
    <ligand>
        <name>Mn(2+)</name>
        <dbReference type="ChEBI" id="CHEBI:29035"/>
        <label>1</label>
    </ligand>
</feature>
<dbReference type="NCBIfam" id="NF003743">
    <property type="entry name" value="PRK05340.1"/>
    <property type="match status" value="1"/>
</dbReference>
<dbReference type="EMBL" id="CP139961">
    <property type="protein sequence ID" value="WQE03736.1"/>
    <property type="molecule type" value="Genomic_DNA"/>
</dbReference>
<reference evidence="3 4" key="1">
    <citation type="submission" date="2023-12" db="EMBL/GenBank/DDBJ databases">
        <title>Genome sequencing and assembly of bacterial species from a model synthetic community.</title>
        <authorList>
            <person name="Hogle S.L."/>
        </authorList>
    </citation>
    <scope>NUCLEOTIDE SEQUENCE [LARGE SCALE GENOMIC DNA]</scope>
    <source>
        <strain evidence="3 4">HAMBI_2792</strain>
    </source>
</reference>
<dbReference type="PANTHER" id="PTHR34990:SF1">
    <property type="entry name" value="UDP-2,3-DIACYLGLUCOSAMINE HYDROLASE"/>
    <property type="match status" value="1"/>
</dbReference>
<feature type="binding site" evidence="2">
    <location>
        <position position="238"/>
    </location>
    <ligand>
        <name>Mn(2+)</name>
        <dbReference type="ChEBI" id="CHEBI:29035"/>
        <label>1</label>
    </ligand>
</feature>
<keyword evidence="4" id="KW-1185">Reference proteome</keyword>
<feature type="binding site" evidence="2">
    <location>
        <position position="207"/>
    </location>
    <ligand>
        <name>substrate</name>
    </ligand>
</feature>
<comment type="pathway">
    <text evidence="2">Glycolipid biosynthesis; lipid IV(A) biosynthesis; lipid IV(A) from (3R)-3-hydroxytetradecanoyl-[acyl-carrier-protein] and UDP-N-acetyl-alpha-D-glucosamine: step 4/6.</text>
</comment>